<evidence type="ECO:0000313" key="2">
    <source>
        <dbReference type="Proteomes" id="UP000661715"/>
    </source>
</evidence>
<reference evidence="1 2" key="1">
    <citation type="journal article" date="2020" name="Microbiol. Res.">
        <title>Flavobacterium pokkalii sp. nov., a novel plant growth promoting native rhizobacteria isolated from pokkali rice grown in coastal saline affected agricultural regions of southern India, Kerala.</title>
        <authorList>
            <person name="Menon R.R."/>
            <person name="Kumari S."/>
            <person name="Viver T."/>
            <person name="Rameshkumar N."/>
        </authorList>
    </citation>
    <scope>NUCLEOTIDE SEQUENCE [LARGE SCALE GENOMIC DNA]</scope>
    <source>
        <strain evidence="1 2">L1I52</strain>
    </source>
</reference>
<dbReference type="SUPFAM" id="SSF52540">
    <property type="entry name" value="P-loop containing nucleoside triphosphate hydrolases"/>
    <property type="match status" value="1"/>
</dbReference>
<keyword evidence="2" id="KW-1185">Reference proteome</keyword>
<evidence type="ECO:0000313" key="1">
    <source>
        <dbReference type="EMBL" id="MBD0724828.1"/>
    </source>
</evidence>
<dbReference type="EMBL" id="NASZ01000007">
    <property type="protein sequence ID" value="MBD0724828.1"/>
    <property type="molecule type" value="Genomic_DNA"/>
</dbReference>
<accession>A0ABR7UQA9</accession>
<organism evidence="1 2">
    <name type="scientific">Flavobacterium pokkalii</name>
    <dbReference type="NCBI Taxonomy" id="1940408"/>
    <lineage>
        <taxon>Bacteria</taxon>
        <taxon>Pseudomonadati</taxon>
        <taxon>Bacteroidota</taxon>
        <taxon>Flavobacteriia</taxon>
        <taxon>Flavobacteriales</taxon>
        <taxon>Flavobacteriaceae</taxon>
        <taxon>Flavobacterium</taxon>
    </lineage>
</organism>
<protein>
    <recommendedName>
        <fullName evidence="3">ATP-binding protein</fullName>
    </recommendedName>
</protein>
<dbReference type="InterPro" id="IPR027417">
    <property type="entry name" value="P-loop_NTPase"/>
</dbReference>
<gene>
    <name evidence="1" type="ORF">B6A10_06515</name>
</gene>
<proteinExistence type="predicted"/>
<dbReference type="Proteomes" id="UP000661715">
    <property type="component" value="Unassembled WGS sequence"/>
</dbReference>
<evidence type="ECO:0008006" key="3">
    <source>
        <dbReference type="Google" id="ProtNLM"/>
    </source>
</evidence>
<name>A0ABR7UQA9_9FLAO</name>
<sequence>MTVNWNNIRPLNNSLNDGFEELVCQLASREIIEGQNKFWRMGKPDAGKECYWVLKNDDLHMWQTKYFTTSLSTTQWKEIDKSVITAIDNHPELKKYYIAIPIDMPDGKVKGKTSMLDKWKSNTQKWINYAQTKGINITFDFWGSSELIKRLSRKENEGLKYFWFNQEEFLDAWFDYKNQESINALGARYTKDLNIELPIVKLFEGLARDNNFKKLSDKNYSDFIEKFNNINIKVDDKIIKENLSKLPEIILAIKDSYKVINFKGCENLGFNDIVESLDTAYDLIEKVLRQIYAIRSEKEKTLASYSHNRPFATEINTLGKFISAIGDYKDFLQGDTVFLANNPFLLLVGEAGIGKSHLFADIVKTRSENQQKSLFLLGENFSNKDLPWTQILHNQLRINRIDELVFLSALNSQAESVQKRTIIFIDAINEGEGVHIWPNRLKSFIDSVKAFPWLGLILSLRSSYERLIAPDAQFDESSILKVHHEGFANLEYEATKRFFEYYNIIEPGTPILNPEFHNPLFLKLFCKSIQAKGLTQIPPGVDGITSIIEFYLDSINAKLSLASELHYDENKKLVHKAVNNVLSQMVNDDQEFLSYDDSNRTIDYIFTGNCYKPEPFLKKLLSEGVFNKDLRWSNDGKEFEVIYFAYQKFQDHLTVSMLLDKYLNIENPQESFEKGKLHELIKDNINCWKNQNLIEALAIQLPEKTGKEIFEFSDYTKTFYQIADAFLNSLIWRKPESVGEAAKDFVNDVIIQDDELFDRFLETVVSASMKPKFYFNAESLHNFLSGFAMSERDEIWTKWLQDKYGDNNYTNSVSRLIDWAWKDDVKLHVSEESVLLACTTISWFLSSSNRYLRDGSTKALICLLQNRIHLLPALLKKFKDIEDLYILERLYAVSYGCVLRSGKNQSLIELCNYIYYNVFNKDKVVPNILLRDYARGVIEFALYQNTKLDFDVAKIRPPYKSQLLPTKFPTNKEIDYKFKPKGDEGHYGKGQWGVTAILSSMVTEYGRDTGGYGDFGRYVFQSALSNWKVDYNGLSNYAIERIFELGYDPKIFSEFDSRQSSGRGSGHKERIGKKYQWIVFYELLARVSDQFELLDESEWDEKEKTILYDGPWNPNVRDIDPTMIIKETKAERYTQYTRNWWFKTTFNSYDLPIKDWLISKDNLPIPSNILEVDDTDGNKWLWLDIDLSWTEPEILGENRYGSNRKKLAYWVSSYLVRKSDLSKIEKNFKGDFFRSSLPEIRTMTHVFSKEYYWSEAFTCHNKPYYNGEDWIEVYNRKNHKIIGEFHRTSEYFLWEEEYDCSKTDSIYYHKPVHKIKEGLNIEFSKNEGEFINSKGELICFDPSVNNKSPTGLIVRKDKLIEWLQKEDLILLWNVKGEKQVIGNQNWKKDEFLGQLYLSGLYKLDSKEIKGKLETLIRK</sequence>
<comment type="caution">
    <text evidence="1">The sequence shown here is derived from an EMBL/GenBank/DDBJ whole genome shotgun (WGS) entry which is preliminary data.</text>
</comment>
<dbReference type="RefSeq" id="WP_188220213.1">
    <property type="nucleotide sequence ID" value="NZ_NASZ01000007.1"/>
</dbReference>